<dbReference type="GO" id="GO:0006935">
    <property type="term" value="P:chemotaxis"/>
    <property type="evidence" value="ECO:0007669"/>
    <property type="project" value="InterPro"/>
</dbReference>
<dbReference type="PANTHER" id="PTHR24422">
    <property type="entry name" value="CHEMOTAXIS PROTEIN METHYLTRANSFERASE"/>
    <property type="match status" value="1"/>
</dbReference>
<dbReference type="InterPro" id="IPR000700">
    <property type="entry name" value="PAS-assoc_C"/>
</dbReference>
<dbReference type="SMART" id="SM00091">
    <property type="entry name" value="PAS"/>
    <property type="match status" value="2"/>
</dbReference>
<proteinExistence type="inferred from homology"/>
<feature type="domain" description="PAS" evidence="4">
    <location>
        <begin position="19"/>
        <end position="75"/>
    </location>
</feature>
<feature type="domain" description="PAC" evidence="5">
    <location>
        <begin position="78"/>
        <end position="130"/>
    </location>
</feature>
<dbReference type="PROSITE" id="PS50113">
    <property type="entry name" value="PAC"/>
    <property type="match status" value="2"/>
</dbReference>
<evidence type="ECO:0000256" key="2">
    <source>
        <dbReference type="PROSITE-ProRule" id="PRU00284"/>
    </source>
</evidence>
<organism evidence="7 8">
    <name type="scientific">Ancylobacter polymorphus</name>
    <dbReference type="NCBI Taxonomy" id="223390"/>
    <lineage>
        <taxon>Bacteria</taxon>
        <taxon>Pseudomonadati</taxon>
        <taxon>Pseudomonadota</taxon>
        <taxon>Alphaproteobacteria</taxon>
        <taxon>Hyphomicrobiales</taxon>
        <taxon>Xanthobacteraceae</taxon>
        <taxon>Ancylobacter</taxon>
    </lineage>
</organism>
<dbReference type="SUPFAM" id="SSF55785">
    <property type="entry name" value="PYP-like sensor domain (PAS domain)"/>
    <property type="match status" value="2"/>
</dbReference>
<feature type="domain" description="PAS" evidence="4">
    <location>
        <begin position="124"/>
        <end position="183"/>
    </location>
</feature>
<dbReference type="KEGG" id="apol:K9D25_18370"/>
<feature type="domain" description="PAC" evidence="5">
    <location>
        <begin position="200"/>
        <end position="252"/>
    </location>
</feature>
<dbReference type="InterPro" id="IPR000727">
    <property type="entry name" value="T_SNARE_dom"/>
</dbReference>
<keyword evidence="2" id="KW-0807">Transducer</keyword>
<dbReference type="GO" id="GO:0004888">
    <property type="term" value="F:transmembrane signaling receptor activity"/>
    <property type="evidence" value="ECO:0007669"/>
    <property type="project" value="InterPro"/>
</dbReference>
<dbReference type="InterPro" id="IPR004090">
    <property type="entry name" value="Chemotax_Me-accpt_rcpt"/>
</dbReference>
<dbReference type="InterPro" id="IPR050903">
    <property type="entry name" value="Bact_Chemotaxis_MeTrfase"/>
</dbReference>
<dbReference type="SMART" id="SM00283">
    <property type="entry name" value="MA"/>
    <property type="match status" value="1"/>
</dbReference>
<evidence type="ECO:0000313" key="7">
    <source>
        <dbReference type="EMBL" id="UOK70662.1"/>
    </source>
</evidence>
<reference evidence="7" key="1">
    <citation type="submission" date="2021-09" db="EMBL/GenBank/DDBJ databases">
        <title>Network and meta-omics reveal the key degrader and cooperation patterns in an efficient 1,4-dioxane-degrading microbial community.</title>
        <authorList>
            <person name="Dai C."/>
        </authorList>
    </citation>
    <scope>NUCLEOTIDE SEQUENCE</scope>
    <source>
        <strain evidence="7">ZM13</strain>
    </source>
</reference>
<dbReference type="RefSeq" id="WP_244377127.1">
    <property type="nucleotide sequence ID" value="NZ_CP083239.1"/>
</dbReference>
<dbReference type="PROSITE" id="PS50112">
    <property type="entry name" value="PAS"/>
    <property type="match status" value="2"/>
</dbReference>
<accession>A0A9E6ZV14</accession>
<dbReference type="InterPro" id="IPR000014">
    <property type="entry name" value="PAS"/>
</dbReference>
<evidence type="ECO:0000313" key="8">
    <source>
        <dbReference type="Proteomes" id="UP000831684"/>
    </source>
</evidence>
<dbReference type="EMBL" id="CP083239">
    <property type="protein sequence ID" value="UOK70662.1"/>
    <property type="molecule type" value="Genomic_DNA"/>
</dbReference>
<dbReference type="InterPro" id="IPR013656">
    <property type="entry name" value="PAS_4"/>
</dbReference>
<dbReference type="Gene3D" id="3.30.450.20">
    <property type="entry name" value="PAS domain"/>
    <property type="match status" value="2"/>
</dbReference>
<evidence type="ECO:0000259" key="6">
    <source>
        <dbReference type="PROSITE" id="PS50192"/>
    </source>
</evidence>
<dbReference type="PROSITE" id="PS50111">
    <property type="entry name" value="CHEMOTAXIS_TRANSDUC_2"/>
    <property type="match status" value="1"/>
</dbReference>
<evidence type="ECO:0000259" key="4">
    <source>
        <dbReference type="PROSITE" id="PS50112"/>
    </source>
</evidence>
<dbReference type="PRINTS" id="PR00260">
    <property type="entry name" value="CHEMTRNSDUCR"/>
</dbReference>
<gene>
    <name evidence="7" type="ORF">K9D25_18370</name>
</gene>
<evidence type="ECO:0000259" key="3">
    <source>
        <dbReference type="PROSITE" id="PS50111"/>
    </source>
</evidence>
<dbReference type="InterPro" id="IPR035965">
    <property type="entry name" value="PAS-like_dom_sf"/>
</dbReference>
<feature type="domain" description="T-SNARE coiled-coil homology" evidence="6">
    <location>
        <begin position="414"/>
        <end position="466"/>
    </location>
</feature>
<dbReference type="Pfam" id="PF08448">
    <property type="entry name" value="PAS_4"/>
    <property type="match status" value="1"/>
</dbReference>
<dbReference type="Pfam" id="PF00015">
    <property type="entry name" value="MCPsignal"/>
    <property type="match status" value="1"/>
</dbReference>
<dbReference type="PROSITE" id="PS50192">
    <property type="entry name" value="T_SNARE"/>
    <property type="match status" value="1"/>
</dbReference>
<dbReference type="GO" id="GO:0007165">
    <property type="term" value="P:signal transduction"/>
    <property type="evidence" value="ECO:0007669"/>
    <property type="project" value="UniProtKB-KW"/>
</dbReference>
<dbReference type="Proteomes" id="UP000831684">
    <property type="component" value="Chromosome"/>
</dbReference>
<dbReference type="SMART" id="SM00086">
    <property type="entry name" value="PAC"/>
    <property type="match status" value="2"/>
</dbReference>
<dbReference type="InterPro" id="IPR001610">
    <property type="entry name" value="PAC"/>
</dbReference>
<feature type="domain" description="Methyl-accepting transducer" evidence="3">
    <location>
        <begin position="252"/>
        <end position="474"/>
    </location>
</feature>
<dbReference type="InterPro" id="IPR013655">
    <property type="entry name" value="PAS_fold_3"/>
</dbReference>
<dbReference type="CDD" id="cd00130">
    <property type="entry name" value="PAS"/>
    <property type="match status" value="2"/>
</dbReference>
<dbReference type="NCBIfam" id="TIGR00229">
    <property type="entry name" value="sensory_box"/>
    <property type="match status" value="2"/>
</dbReference>
<comment type="similarity">
    <text evidence="1">Belongs to the methyl-accepting chemotaxis (MCP) protein family.</text>
</comment>
<dbReference type="PANTHER" id="PTHR24422:SF10">
    <property type="entry name" value="CHEMOTAXIS PROTEIN METHYLTRANSFERASE 2"/>
    <property type="match status" value="1"/>
</dbReference>
<dbReference type="SUPFAM" id="SSF58104">
    <property type="entry name" value="Methyl-accepting chemotaxis protein (MCP) signaling domain"/>
    <property type="match status" value="1"/>
</dbReference>
<dbReference type="AlphaFoldDB" id="A0A9E6ZV14"/>
<protein>
    <submittedName>
        <fullName evidence="7">PAS domain-containing methyl-accepting chemotaxis protein</fullName>
    </submittedName>
</protein>
<sequence length="488" mass="52725">MLAAASKRMLDAIGRTQALIEFDTNGIIRDANANFLALMGYRKAEIIGKHHRMFVLPDEQESDVYQDFWRSLRAGEAQARQFVRVTKDGREVWIQAAYNPVLDRSGGVAFIMKVATDITEKKKAEAELQSMANAVNRVQAVIEFDLNGNVLAANENFLAVMGYGFTEIQGRHHSLFVRPEERESSAYRQFWDDLRQGRYVAGEFHRLAKSGRDVWIMASYNPVFDPKGRVYKIVKFATDVTREVEDRNRRNRRRQIGAEIKEIADALAVTSQQAVGAFAASTQASSSVESIAAAVEEMASSIGEITQQASRSVTIAREASTEAERTSAVIAGLTAAAQKIGTVVELINQIAGQTNLLALNATIEAARAGESGRGFAVVATEVKTLAAQTSHATGEISAQISAVRDSTLSAVAAITRIASTISTINDVSASSAGAVTEQAAVTGEISRSMHGAASGVREVASRLQSISNSTQQIEAANRKVREAQIEAA</sequence>
<dbReference type="Pfam" id="PF08447">
    <property type="entry name" value="PAS_3"/>
    <property type="match status" value="1"/>
</dbReference>
<evidence type="ECO:0000259" key="5">
    <source>
        <dbReference type="PROSITE" id="PS50113"/>
    </source>
</evidence>
<evidence type="ECO:0000256" key="1">
    <source>
        <dbReference type="ARBA" id="ARBA00029447"/>
    </source>
</evidence>
<dbReference type="GO" id="GO:0016020">
    <property type="term" value="C:membrane"/>
    <property type="evidence" value="ECO:0007669"/>
    <property type="project" value="InterPro"/>
</dbReference>
<dbReference type="InterPro" id="IPR004089">
    <property type="entry name" value="MCPsignal_dom"/>
</dbReference>
<name>A0A9E6ZV14_9HYPH</name>
<dbReference type="Gene3D" id="1.10.287.950">
    <property type="entry name" value="Methyl-accepting chemotaxis protein"/>
    <property type="match status" value="1"/>
</dbReference>